<sequence>MRSTFQSTRVVRSIQTSPPQTHVHTFAHPLPLPHPHTTARIHTHAYTPIKSIGVAGRGVLSHPITRGVANRVNKPLIEKTVKVVDTEVEADFHIVKKLAKYLWPKGKVGLKVRVIAALGALVFAKVINVMTPFYFKQAIDELNIDVSGATVNVVFTTAGALIISYGLARLGASFFGELRSALFTAVSQNAIRKVAGETFSHLHRLDLNYHLTRKTGALSKAIDRGSRGISFILGAILFNIVPTALELGMVTSILTYNYGVSFAG</sequence>
<proteinExistence type="predicted"/>
<dbReference type="Gene3D" id="1.20.1560.10">
    <property type="entry name" value="ABC transporter type 1, transmembrane domain"/>
    <property type="match status" value="1"/>
</dbReference>
<dbReference type="GO" id="GO:0005524">
    <property type="term" value="F:ATP binding"/>
    <property type="evidence" value="ECO:0007669"/>
    <property type="project" value="InterPro"/>
</dbReference>
<keyword evidence="2" id="KW-0813">Transport</keyword>
<evidence type="ECO:0000256" key="3">
    <source>
        <dbReference type="ARBA" id="ARBA00022692"/>
    </source>
</evidence>
<keyword evidence="9" id="KW-1185">Reference proteome</keyword>
<organism evidence="8 9">
    <name type="scientific">Sphaeroforma arctica JP610</name>
    <dbReference type="NCBI Taxonomy" id="667725"/>
    <lineage>
        <taxon>Eukaryota</taxon>
        <taxon>Ichthyosporea</taxon>
        <taxon>Ichthyophonida</taxon>
        <taxon>Sphaeroforma</taxon>
    </lineage>
</organism>
<dbReference type="AlphaFoldDB" id="A0A0L0FBD6"/>
<evidence type="ECO:0000256" key="4">
    <source>
        <dbReference type="ARBA" id="ARBA00022989"/>
    </source>
</evidence>
<dbReference type="GO" id="GO:0005743">
    <property type="term" value="C:mitochondrial inner membrane"/>
    <property type="evidence" value="ECO:0007669"/>
    <property type="project" value="TreeGrafter"/>
</dbReference>
<evidence type="ECO:0000256" key="2">
    <source>
        <dbReference type="ARBA" id="ARBA00022448"/>
    </source>
</evidence>
<comment type="subcellular location">
    <subcellularLocation>
        <location evidence="1">Membrane</location>
        <topology evidence="1">Multi-pass membrane protein</topology>
    </subcellularLocation>
</comment>
<keyword evidence="4 6" id="KW-1133">Transmembrane helix</keyword>
<keyword evidence="3 6" id="KW-0812">Transmembrane</keyword>
<feature type="domain" description="ABC transmembrane type-1" evidence="7">
    <location>
        <begin position="115"/>
        <end position="264"/>
    </location>
</feature>
<dbReference type="eggNOG" id="KOG0057">
    <property type="taxonomic scope" value="Eukaryota"/>
</dbReference>
<name>A0A0L0FBD6_9EUKA</name>
<dbReference type="GO" id="GO:0006879">
    <property type="term" value="P:intracellular iron ion homeostasis"/>
    <property type="evidence" value="ECO:0007669"/>
    <property type="project" value="TreeGrafter"/>
</dbReference>
<evidence type="ECO:0000256" key="5">
    <source>
        <dbReference type="ARBA" id="ARBA00023136"/>
    </source>
</evidence>
<dbReference type="STRING" id="667725.A0A0L0FBD6"/>
<feature type="non-terminal residue" evidence="8">
    <location>
        <position position="264"/>
    </location>
</feature>
<dbReference type="PANTHER" id="PTHR24221:SF402">
    <property type="entry name" value="IRON-SULFUR CLUSTERS TRANSPORTER ABCB7, MITOCHONDRIAL"/>
    <property type="match status" value="1"/>
</dbReference>
<dbReference type="GO" id="GO:0140359">
    <property type="term" value="F:ABC-type transporter activity"/>
    <property type="evidence" value="ECO:0007669"/>
    <property type="project" value="InterPro"/>
</dbReference>
<evidence type="ECO:0000259" key="7">
    <source>
        <dbReference type="PROSITE" id="PS50929"/>
    </source>
</evidence>
<dbReference type="PANTHER" id="PTHR24221">
    <property type="entry name" value="ATP-BINDING CASSETTE SUB-FAMILY B"/>
    <property type="match status" value="1"/>
</dbReference>
<dbReference type="SUPFAM" id="SSF90123">
    <property type="entry name" value="ABC transporter transmembrane region"/>
    <property type="match status" value="1"/>
</dbReference>
<feature type="transmembrane region" description="Helical" evidence="6">
    <location>
        <begin position="147"/>
        <end position="168"/>
    </location>
</feature>
<gene>
    <name evidence="8" type="ORF">SARC_13386</name>
</gene>
<dbReference type="Pfam" id="PF00664">
    <property type="entry name" value="ABC_membrane"/>
    <property type="match status" value="1"/>
</dbReference>
<keyword evidence="5 6" id="KW-0472">Membrane</keyword>
<dbReference type="PROSITE" id="PS50929">
    <property type="entry name" value="ABC_TM1F"/>
    <property type="match status" value="1"/>
</dbReference>
<evidence type="ECO:0000256" key="1">
    <source>
        <dbReference type="ARBA" id="ARBA00004141"/>
    </source>
</evidence>
<dbReference type="InterPro" id="IPR011527">
    <property type="entry name" value="ABC1_TM_dom"/>
</dbReference>
<protein>
    <recommendedName>
        <fullName evidence="7">ABC transmembrane type-1 domain-containing protein</fullName>
    </recommendedName>
</protein>
<feature type="transmembrane region" description="Helical" evidence="6">
    <location>
        <begin position="229"/>
        <end position="254"/>
    </location>
</feature>
<evidence type="ECO:0000313" key="8">
    <source>
        <dbReference type="EMBL" id="KNC74057.1"/>
    </source>
</evidence>
<dbReference type="EMBL" id="KQ244815">
    <property type="protein sequence ID" value="KNC74057.1"/>
    <property type="molecule type" value="Genomic_DNA"/>
</dbReference>
<accession>A0A0L0FBD6</accession>
<dbReference type="Proteomes" id="UP000054560">
    <property type="component" value="Unassembled WGS sequence"/>
</dbReference>
<dbReference type="InterPro" id="IPR036640">
    <property type="entry name" value="ABC1_TM_sf"/>
</dbReference>
<dbReference type="RefSeq" id="XP_014147959.1">
    <property type="nucleotide sequence ID" value="XM_014292484.1"/>
</dbReference>
<dbReference type="GeneID" id="25913890"/>
<evidence type="ECO:0000256" key="6">
    <source>
        <dbReference type="SAM" id="Phobius"/>
    </source>
</evidence>
<evidence type="ECO:0000313" key="9">
    <source>
        <dbReference type="Proteomes" id="UP000054560"/>
    </source>
</evidence>
<dbReference type="OrthoDB" id="6500128at2759"/>
<reference evidence="8 9" key="1">
    <citation type="submission" date="2011-02" db="EMBL/GenBank/DDBJ databases">
        <title>The Genome Sequence of Sphaeroforma arctica JP610.</title>
        <authorList>
            <consortium name="The Broad Institute Genome Sequencing Platform"/>
            <person name="Russ C."/>
            <person name="Cuomo C."/>
            <person name="Young S.K."/>
            <person name="Zeng Q."/>
            <person name="Gargeya S."/>
            <person name="Alvarado L."/>
            <person name="Berlin A."/>
            <person name="Chapman S.B."/>
            <person name="Chen Z."/>
            <person name="Freedman E."/>
            <person name="Gellesch M."/>
            <person name="Goldberg J."/>
            <person name="Griggs A."/>
            <person name="Gujja S."/>
            <person name="Heilman E."/>
            <person name="Heiman D."/>
            <person name="Howarth C."/>
            <person name="Mehta T."/>
            <person name="Neiman D."/>
            <person name="Pearson M."/>
            <person name="Roberts A."/>
            <person name="Saif S."/>
            <person name="Shea T."/>
            <person name="Shenoy N."/>
            <person name="Sisk P."/>
            <person name="Stolte C."/>
            <person name="Sykes S."/>
            <person name="White J."/>
            <person name="Yandava C."/>
            <person name="Burger G."/>
            <person name="Gray M.W."/>
            <person name="Holland P.W.H."/>
            <person name="King N."/>
            <person name="Lang F.B.F."/>
            <person name="Roger A.J."/>
            <person name="Ruiz-Trillo I."/>
            <person name="Haas B."/>
            <person name="Nusbaum C."/>
            <person name="Birren B."/>
        </authorList>
    </citation>
    <scope>NUCLEOTIDE SEQUENCE [LARGE SCALE GENOMIC DNA]</scope>
    <source>
        <strain evidence="8 9">JP610</strain>
    </source>
</reference>
<feature type="transmembrane region" description="Helical" evidence="6">
    <location>
        <begin position="114"/>
        <end position="135"/>
    </location>
</feature>
<dbReference type="InterPro" id="IPR039421">
    <property type="entry name" value="Type_1_exporter"/>
</dbReference>